<evidence type="ECO:0000313" key="6">
    <source>
        <dbReference type="Proteomes" id="UP000664132"/>
    </source>
</evidence>
<sequence>MTVTEAEPIIGKNQALQNYYEGFESRIGYRLVLGGTRHFGYYKPGTYWPFSIGKALRTMEDKLIDILGLKEGSKVLDAGCGVGHVAIHLAQNGFYVQGIDFVDHHVVKARRNIKAFGAEGKVSVSKGDYHHLENFADDSFDGAYTMETFVHATEPEKAAAEFFRVIRPGGSLVMFEYVHVDFSTKPAAFGKSWTAINKYSAMPAYDRFEEGVLEDILEKAGFMDVTVEDISDNVLPMLRMFYLLAFIPYMIIASLGLKHRFVNTVAGYEGYVYREAVKYVAVSARKPLAPGDGATNERKKVR</sequence>
<dbReference type="PANTHER" id="PTHR44068:SF1">
    <property type="entry name" value="HYPOTHETICAL LOC100005854"/>
    <property type="match status" value="1"/>
</dbReference>
<dbReference type="AlphaFoldDB" id="A0A8H7W3F5"/>
<keyword evidence="3" id="KW-0812">Transmembrane</keyword>
<dbReference type="Proteomes" id="UP000664132">
    <property type="component" value="Unassembled WGS sequence"/>
</dbReference>
<dbReference type="GO" id="GO:0003838">
    <property type="term" value="F:sterol 24-C-methyltransferase activity"/>
    <property type="evidence" value="ECO:0007669"/>
    <property type="project" value="TreeGrafter"/>
</dbReference>
<evidence type="ECO:0000259" key="4">
    <source>
        <dbReference type="Pfam" id="PF08241"/>
    </source>
</evidence>
<dbReference type="PANTHER" id="PTHR44068">
    <property type="entry name" value="ZGC:194242"/>
    <property type="match status" value="1"/>
</dbReference>
<comment type="caution">
    <text evidence="5">The sequence shown here is derived from an EMBL/GenBank/DDBJ whole genome shotgun (WGS) entry which is preliminary data.</text>
</comment>
<protein>
    <recommendedName>
        <fullName evidence="4">Methyltransferase type 11 domain-containing protein</fullName>
    </recommendedName>
</protein>
<keyword evidence="3" id="KW-1133">Transmembrane helix</keyword>
<organism evidence="5 6">
    <name type="scientific">Cadophora malorum</name>
    <dbReference type="NCBI Taxonomy" id="108018"/>
    <lineage>
        <taxon>Eukaryota</taxon>
        <taxon>Fungi</taxon>
        <taxon>Dikarya</taxon>
        <taxon>Ascomycota</taxon>
        <taxon>Pezizomycotina</taxon>
        <taxon>Leotiomycetes</taxon>
        <taxon>Helotiales</taxon>
        <taxon>Ploettnerulaceae</taxon>
        <taxon>Cadophora</taxon>
    </lineage>
</organism>
<keyword evidence="1" id="KW-0808">Transferase</keyword>
<reference evidence="5" key="1">
    <citation type="submission" date="2021-02" db="EMBL/GenBank/DDBJ databases">
        <title>Genome sequence Cadophora malorum strain M34.</title>
        <authorList>
            <person name="Stefanovic E."/>
            <person name="Vu D."/>
            <person name="Scully C."/>
            <person name="Dijksterhuis J."/>
            <person name="Roader J."/>
            <person name="Houbraken J."/>
        </authorList>
    </citation>
    <scope>NUCLEOTIDE SEQUENCE</scope>
    <source>
        <strain evidence="5">M34</strain>
    </source>
</reference>
<feature type="transmembrane region" description="Helical" evidence="3">
    <location>
        <begin position="240"/>
        <end position="257"/>
    </location>
</feature>
<dbReference type="GO" id="GO:0005783">
    <property type="term" value="C:endoplasmic reticulum"/>
    <property type="evidence" value="ECO:0007669"/>
    <property type="project" value="TreeGrafter"/>
</dbReference>
<dbReference type="InterPro" id="IPR013216">
    <property type="entry name" value="Methyltransf_11"/>
</dbReference>
<dbReference type="SUPFAM" id="SSF53335">
    <property type="entry name" value="S-adenosyl-L-methionine-dependent methyltransferases"/>
    <property type="match status" value="1"/>
</dbReference>
<dbReference type="GO" id="GO:0006696">
    <property type="term" value="P:ergosterol biosynthetic process"/>
    <property type="evidence" value="ECO:0007669"/>
    <property type="project" value="TreeGrafter"/>
</dbReference>
<gene>
    <name evidence="5" type="ORF">IFR04_010557</name>
</gene>
<evidence type="ECO:0000256" key="3">
    <source>
        <dbReference type="SAM" id="Phobius"/>
    </source>
</evidence>
<evidence type="ECO:0000313" key="5">
    <source>
        <dbReference type="EMBL" id="KAG4416276.1"/>
    </source>
</evidence>
<keyword evidence="3" id="KW-0472">Membrane</keyword>
<dbReference type="EMBL" id="JAFJYH010000191">
    <property type="protein sequence ID" value="KAG4416276.1"/>
    <property type="molecule type" value="Genomic_DNA"/>
</dbReference>
<feature type="domain" description="Methyltransferase type 11" evidence="4">
    <location>
        <begin position="76"/>
        <end position="174"/>
    </location>
</feature>
<dbReference type="InterPro" id="IPR050447">
    <property type="entry name" value="Erg6_SMT_methyltransf"/>
</dbReference>
<dbReference type="InterPro" id="IPR029063">
    <property type="entry name" value="SAM-dependent_MTases_sf"/>
</dbReference>
<proteinExistence type="inferred from homology"/>
<evidence type="ECO:0000256" key="1">
    <source>
        <dbReference type="ARBA" id="ARBA00022679"/>
    </source>
</evidence>
<dbReference type="OrthoDB" id="540004at2759"/>
<dbReference type="Pfam" id="PF08241">
    <property type="entry name" value="Methyltransf_11"/>
    <property type="match status" value="1"/>
</dbReference>
<dbReference type="Gene3D" id="3.40.50.150">
    <property type="entry name" value="Vaccinia Virus protein VP39"/>
    <property type="match status" value="1"/>
</dbReference>
<comment type="similarity">
    <text evidence="2">Belongs to the class I-like SAM-binding methyltransferase superfamily. Erg6/SMT family.</text>
</comment>
<name>A0A8H7W3F5_9HELO</name>
<accession>A0A8H7W3F5</accession>
<evidence type="ECO:0000256" key="2">
    <source>
        <dbReference type="ARBA" id="ARBA00038188"/>
    </source>
</evidence>
<keyword evidence="6" id="KW-1185">Reference proteome</keyword>
<dbReference type="CDD" id="cd02440">
    <property type="entry name" value="AdoMet_MTases"/>
    <property type="match status" value="1"/>
</dbReference>